<accession>W8W098</accession>
<sequence>MANQVNNNIMKRIIYFFIFQLIAITSLAQTYVNDKPLLKTGSPTTASEQLNLISNESFYKTPSQSAAVSRNLVLIDQVGVNNIGLISTTSNDSEISLFQSGTNNRAFIELNAKTIRENVVQIGNDNYFQDYSIHGAQLHTASIFQEGSYNKIISTGKNSLSERIEITQKGVGKEAYIIHN</sequence>
<evidence type="ECO:0000313" key="2">
    <source>
        <dbReference type="Proteomes" id="UP000031760"/>
    </source>
</evidence>
<organism evidence="1 2">
    <name type="scientific">Nonlabens marinus S1-08</name>
    <dbReference type="NCBI Taxonomy" id="1454201"/>
    <lineage>
        <taxon>Bacteria</taxon>
        <taxon>Pseudomonadati</taxon>
        <taxon>Bacteroidota</taxon>
        <taxon>Flavobacteriia</taxon>
        <taxon>Flavobacteriales</taxon>
        <taxon>Flavobacteriaceae</taxon>
        <taxon>Nonlabens</taxon>
    </lineage>
</organism>
<dbReference type="HOGENOM" id="CLU_1576154_0_0_10"/>
<dbReference type="Proteomes" id="UP000031760">
    <property type="component" value="Chromosome"/>
</dbReference>
<proteinExistence type="predicted"/>
<reference evidence="1 2" key="1">
    <citation type="journal article" date="2014" name="Proc. Natl. Acad. Sci. U.S.A.">
        <title>Functional characterization of flavobacteria rhodopsins reveals a unique class of light-driven chloride pump in bacteria.</title>
        <authorList>
            <person name="Yoshizawa S."/>
            <person name="Kumagai Y."/>
            <person name="Kim H."/>
            <person name="Ogura Y."/>
            <person name="Hayashi T."/>
            <person name="Iwasaki W."/>
            <person name="DeLong E.F."/>
            <person name="Kogure K."/>
        </authorList>
    </citation>
    <scope>NUCLEOTIDE SEQUENCE [LARGE SCALE GENOMIC DNA]</scope>
    <source>
        <strain evidence="1 2">S1-08</strain>
    </source>
</reference>
<dbReference type="AlphaFoldDB" id="W8W098"/>
<name>W8W098_9FLAO</name>
<dbReference type="KEGG" id="nmf:NMS_1942"/>
<protein>
    <recommendedName>
        <fullName evidence="3">Curlin associated repeat-containing protein</fullName>
    </recommendedName>
</protein>
<gene>
    <name evidence="1" type="ORF">NMS_1942</name>
</gene>
<keyword evidence="2" id="KW-1185">Reference proteome</keyword>
<evidence type="ECO:0000313" key="1">
    <source>
        <dbReference type="EMBL" id="BAO55951.1"/>
    </source>
</evidence>
<dbReference type="EMBL" id="AP014548">
    <property type="protein sequence ID" value="BAO55951.1"/>
    <property type="molecule type" value="Genomic_DNA"/>
</dbReference>
<evidence type="ECO:0008006" key="3">
    <source>
        <dbReference type="Google" id="ProtNLM"/>
    </source>
</evidence>
<dbReference type="STRING" id="1454201.NMS_1942"/>